<organism evidence="2 3">
    <name type="scientific">Aerophobetes bacterium</name>
    <dbReference type="NCBI Taxonomy" id="2030807"/>
    <lineage>
        <taxon>Bacteria</taxon>
        <taxon>Candidatus Aerophobota</taxon>
    </lineage>
</organism>
<comment type="similarity">
    <text evidence="1">Belongs to the asp23 family.</text>
</comment>
<comment type="caution">
    <text evidence="2">The sequence shown here is derived from an EMBL/GenBank/DDBJ whole genome shotgun (WGS) entry which is preliminary data.</text>
</comment>
<dbReference type="Pfam" id="PF03780">
    <property type="entry name" value="Asp23"/>
    <property type="match status" value="1"/>
</dbReference>
<dbReference type="InterPro" id="IPR005531">
    <property type="entry name" value="Asp23"/>
</dbReference>
<dbReference type="AlphaFoldDB" id="A0A523TDA7"/>
<protein>
    <submittedName>
        <fullName evidence="2">Asp23/Gls24 family envelope stress response protein</fullName>
    </submittedName>
</protein>
<gene>
    <name evidence="2" type="ORF">E3J68_03225</name>
</gene>
<reference evidence="2 3" key="1">
    <citation type="submission" date="2019-03" db="EMBL/GenBank/DDBJ databases">
        <title>Metabolic potential of uncultured bacteria and archaea associated with petroleum seepage in deep-sea sediments.</title>
        <authorList>
            <person name="Dong X."/>
            <person name="Hubert C."/>
        </authorList>
    </citation>
    <scope>NUCLEOTIDE SEQUENCE [LARGE SCALE GENOMIC DNA]</scope>
    <source>
        <strain evidence="2">E44_bin3</strain>
    </source>
</reference>
<proteinExistence type="inferred from homology"/>
<accession>A0A523TDA7</accession>
<sequence length="55" mass="6195">MDKKVTLELIVEEGTLIPRVVEEVQKKVSEEIQRSLGNSVARVNIKIKGIKFSSK</sequence>
<evidence type="ECO:0000313" key="3">
    <source>
        <dbReference type="Proteomes" id="UP000316517"/>
    </source>
</evidence>
<dbReference type="EMBL" id="SOJT01000141">
    <property type="protein sequence ID" value="TET28316.1"/>
    <property type="molecule type" value="Genomic_DNA"/>
</dbReference>
<name>A0A523TDA7_UNCAE</name>
<dbReference type="Proteomes" id="UP000316517">
    <property type="component" value="Unassembled WGS sequence"/>
</dbReference>
<evidence type="ECO:0000313" key="2">
    <source>
        <dbReference type="EMBL" id="TET28316.1"/>
    </source>
</evidence>
<evidence type="ECO:0000256" key="1">
    <source>
        <dbReference type="ARBA" id="ARBA00005721"/>
    </source>
</evidence>